<evidence type="ECO:0000313" key="2">
    <source>
        <dbReference type="EMBL" id="CBY34878.1"/>
    </source>
</evidence>
<evidence type="ECO:0000256" key="1">
    <source>
        <dbReference type="SAM" id="Coils"/>
    </source>
</evidence>
<proteinExistence type="predicted"/>
<sequence>MSILTIFFGLWIAKYMLRIFYKKIFFWASNFLKTLNFEFWSFSTSKCAEVELTKIAEDNAKKCEALQASLLEQEIVIDELKKARLEERRIIDEAEFKNKQTRLEIQKIKEDLKREKTKNTELQEKYSEMKDAQDSVCKELSKERIYLLQRAL</sequence>
<feature type="coiled-coil region" evidence="1">
    <location>
        <begin position="63"/>
        <end position="132"/>
    </location>
</feature>
<dbReference type="AlphaFoldDB" id="E4YHA4"/>
<name>E4YHA4_OIKDI</name>
<organism evidence="2">
    <name type="scientific">Oikopleura dioica</name>
    <name type="common">Tunicate</name>
    <dbReference type="NCBI Taxonomy" id="34765"/>
    <lineage>
        <taxon>Eukaryota</taxon>
        <taxon>Metazoa</taxon>
        <taxon>Chordata</taxon>
        <taxon>Tunicata</taxon>
        <taxon>Appendicularia</taxon>
        <taxon>Copelata</taxon>
        <taxon>Oikopleuridae</taxon>
        <taxon>Oikopleura</taxon>
    </lineage>
</organism>
<reference evidence="2" key="1">
    <citation type="journal article" date="2010" name="Science">
        <title>Plasticity of animal genome architecture unmasked by rapid evolution of a pelagic tunicate.</title>
        <authorList>
            <person name="Denoeud F."/>
            <person name="Henriet S."/>
            <person name="Mungpakdee S."/>
            <person name="Aury J.M."/>
            <person name="Da Silva C."/>
            <person name="Brinkmann H."/>
            <person name="Mikhaleva J."/>
            <person name="Olsen L.C."/>
            <person name="Jubin C."/>
            <person name="Canestro C."/>
            <person name="Bouquet J.M."/>
            <person name="Danks G."/>
            <person name="Poulain J."/>
            <person name="Campsteijn C."/>
            <person name="Adamski M."/>
            <person name="Cross I."/>
            <person name="Yadetie F."/>
            <person name="Muffato M."/>
            <person name="Louis A."/>
            <person name="Butcher S."/>
            <person name="Tsagkogeorga G."/>
            <person name="Konrad A."/>
            <person name="Singh S."/>
            <person name="Jensen M.F."/>
            <person name="Cong E.H."/>
            <person name="Eikeseth-Otteraa H."/>
            <person name="Noel B."/>
            <person name="Anthouard V."/>
            <person name="Porcel B.M."/>
            <person name="Kachouri-Lafond R."/>
            <person name="Nishino A."/>
            <person name="Ugolini M."/>
            <person name="Chourrout P."/>
            <person name="Nishida H."/>
            <person name="Aasland R."/>
            <person name="Huzurbazar S."/>
            <person name="Westhof E."/>
            <person name="Delsuc F."/>
            <person name="Lehrach H."/>
            <person name="Reinhardt R."/>
            <person name="Weissenbach J."/>
            <person name="Roy S.W."/>
            <person name="Artiguenave F."/>
            <person name="Postlethwait J.H."/>
            <person name="Manak J.R."/>
            <person name="Thompson E.M."/>
            <person name="Jaillon O."/>
            <person name="Du Pasquier L."/>
            <person name="Boudinot P."/>
            <person name="Liberles D.A."/>
            <person name="Volff J.N."/>
            <person name="Philippe H."/>
            <person name="Lenhard B."/>
            <person name="Roest Crollius H."/>
            <person name="Wincker P."/>
            <person name="Chourrout D."/>
        </authorList>
    </citation>
    <scope>NUCLEOTIDE SEQUENCE [LARGE SCALE GENOMIC DNA]</scope>
</reference>
<dbReference type="EMBL" id="FN654555">
    <property type="protein sequence ID" value="CBY34878.1"/>
    <property type="molecule type" value="Genomic_DNA"/>
</dbReference>
<keyword evidence="1" id="KW-0175">Coiled coil</keyword>
<protein>
    <submittedName>
        <fullName evidence="2">Uncharacterized protein</fullName>
    </submittedName>
</protein>
<accession>E4YHA4</accession>
<dbReference type="Proteomes" id="UP000011014">
    <property type="component" value="Unassembled WGS sequence"/>
</dbReference>
<gene>
    <name evidence="2" type="ORF">GSOID_T00024916001</name>
</gene>